<dbReference type="STRING" id="665004.AC529_11620"/>
<dbReference type="Proteomes" id="UP000074382">
    <property type="component" value="Unassembled WGS sequence"/>
</dbReference>
<evidence type="ECO:0000259" key="1">
    <source>
        <dbReference type="Pfam" id="PF24551"/>
    </source>
</evidence>
<comment type="caution">
    <text evidence="2">The sequence shown here is derived from an EMBL/GenBank/DDBJ whole genome shotgun (WGS) entry which is preliminary data.</text>
</comment>
<accession>A0A147KH62</accession>
<dbReference type="OrthoDB" id="9775595at2"/>
<dbReference type="Pfam" id="PF24551">
    <property type="entry name" value="SH3_Rv0428c"/>
    <property type="match status" value="1"/>
</dbReference>
<gene>
    <name evidence="2" type="ORF">AC529_11620</name>
</gene>
<protein>
    <recommendedName>
        <fullName evidence="1">Histone acetyltransferase Rv0428c-like SH3 domain-containing protein</fullName>
    </recommendedName>
</protein>
<feature type="domain" description="Histone acetyltransferase Rv0428c-like SH3" evidence="1">
    <location>
        <begin position="16"/>
        <end position="67"/>
    </location>
</feature>
<keyword evidence="3" id="KW-1185">Reference proteome</keyword>
<dbReference type="AlphaFoldDB" id="A0A147KH62"/>
<dbReference type="RefSeq" id="WP_068753351.1">
    <property type="nucleotide sequence ID" value="NZ_KQ950180.1"/>
</dbReference>
<dbReference type="EMBL" id="LGEM01000088">
    <property type="protein sequence ID" value="KUP96621.1"/>
    <property type="molecule type" value="Genomic_DNA"/>
</dbReference>
<dbReference type="InterPro" id="IPR056934">
    <property type="entry name" value="SH3_Rv0428c"/>
</dbReference>
<organism evidence="2 3">
    <name type="scientific">Thermobifida cellulosilytica TB100</name>
    <dbReference type="NCBI Taxonomy" id="665004"/>
    <lineage>
        <taxon>Bacteria</taxon>
        <taxon>Bacillati</taxon>
        <taxon>Actinomycetota</taxon>
        <taxon>Actinomycetes</taxon>
        <taxon>Streptosporangiales</taxon>
        <taxon>Nocardiopsidaceae</taxon>
        <taxon>Thermobifida</taxon>
    </lineage>
</organism>
<proteinExistence type="predicted"/>
<dbReference type="PATRIC" id="fig|665004.4.peg.626"/>
<evidence type="ECO:0000313" key="3">
    <source>
        <dbReference type="Proteomes" id="UP000074382"/>
    </source>
</evidence>
<reference evidence="3" key="1">
    <citation type="journal article" date="2017" name="Acta Aliment.">
        <title>Plant polysaccharide degrading enzyme system of Thermpbifida cellulosilytica TB100 revealed by de novo genome project data.</title>
        <authorList>
            <person name="Toth A."/>
            <person name="Baka E."/>
            <person name="Luzics S."/>
            <person name="Bata-Vidacs I."/>
            <person name="Nagy I."/>
            <person name="Balint B."/>
            <person name="Herceg R."/>
            <person name="Olasz F."/>
            <person name="Wilk T."/>
            <person name="Nagy T."/>
            <person name="Kriszt B."/>
            <person name="Nagy I."/>
            <person name="Kukolya J."/>
        </authorList>
    </citation>
    <scope>NUCLEOTIDE SEQUENCE [LARGE SCALE GENOMIC DNA]</scope>
    <source>
        <strain evidence="3">TB100</strain>
    </source>
</reference>
<sequence length="83" mass="8969">MGYVARLTHSVTADDTGQRVTVRFRLPDGRFRDIVGVLESWHGDVLTLRRRDGSTAQVAAGDVVASKVVPGEPPRRRSATGPA</sequence>
<evidence type="ECO:0000313" key="2">
    <source>
        <dbReference type="EMBL" id="KUP96621.1"/>
    </source>
</evidence>
<name>A0A147KH62_THECS</name>